<protein>
    <submittedName>
        <fullName evidence="8">LapA family protein</fullName>
    </submittedName>
</protein>
<evidence type="ECO:0000256" key="1">
    <source>
        <dbReference type="ARBA" id="ARBA00022475"/>
    </source>
</evidence>
<evidence type="ECO:0000256" key="5">
    <source>
        <dbReference type="SAM" id="Coils"/>
    </source>
</evidence>
<keyword evidence="9" id="KW-1185">Reference proteome</keyword>
<dbReference type="Proteomes" id="UP001548189">
    <property type="component" value="Unassembled WGS sequence"/>
</dbReference>
<feature type="domain" description="Lipopolysaccharide assembly protein A" evidence="7">
    <location>
        <begin position="23"/>
        <end position="86"/>
    </location>
</feature>
<feature type="transmembrane region" description="Helical" evidence="6">
    <location>
        <begin position="46"/>
        <end position="65"/>
    </location>
</feature>
<keyword evidence="4 6" id="KW-0472">Membrane</keyword>
<reference evidence="8 9" key="1">
    <citation type="submission" date="2024-06" db="EMBL/GenBank/DDBJ databases">
        <authorList>
            <person name="Li F."/>
        </authorList>
    </citation>
    <scope>NUCLEOTIDE SEQUENCE [LARGE SCALE GENOMIC DNA]</scope>
    <source>
        <strain evidence="8 9">GXAS 311</strain>
    </source>
</reference>
<dbReference type="InterPro" id="IPR010445">
    <property type="entry name" value="LapA_dom"/>
</dbReference>
<evidence type="ECO:0000256" key="4">
    <source>
        <dbReference type="ARBA" id="ARBA00023136"/>
    </source>
</evidence>
<evidence type="ECO:0000256" key="3">
    <source>
        <dbReference type="ARBA" id="ARBA00022989"/>
    </source>
</evidence>
<feature type="coiled-coil region" evidence="5">
    <location>
        <begin position="64"/>
        <end position="91"/>
    </location>
</feature>
<keyword evidence="3 6" id="KW-1133">Transmembrane helix</keyword>
<evidence type="ECO:0000256" key="2">
    <source>
        <dbReference type="ARBA" id="ARBA00022692"/>
    </source>
</evidence>
<dbReference type="RefSeq" id="WP_353873236.1">
    <property type="nucleotide sequence ID" value="NZ_JBEVCJ010000001.1"/>
</dbReference>
<comment type="caution">
    <text evidence="8">The sequence shown here is derived from an EMBL/GenBank/DDBJ whole genome shotgun (WGS) entry which is preliminary data.</text>
</comment>
<organism evidence="8 9">
    <name type="scientific">Aliikangiella maris</name>
    <dbReference type="NCBI Taxonomy" id="3162458"/>
    <lineage>
        <taxon>Bacteria</taxon>
        <taxon>Pseudomonadati</taxon>
        <taxon>Pseudomonadota</taxon>
        <taxon>Gammaproteobacteria</taxon>
        <taxon>Oceanospirillales</taxon>
        <taxon>Pleioneaceae</taxon>
        <taxon>Aliikangiella</taxon>
    </lineage>
</organism>
<keyword evidence="1" id="KW-1003">Cell membrane</keyword>
<sequence length="97" mass="11206">MRNFLTIFLALLLFIASILFFAQNDSPIAINYLSGELNWQLNWVMLASLVIGFCIGVFSILGHLLQAKRLVRQQKIKLQKQEKELNNLRALPVKDEY</sequence>
<evidence type="ECO:0000256" key="6">
    <source>
        <dbReference type="SAM" id="Phobius"/>
    </source>
</evidence>
<keyword evidence="2 6" id="KW-0812">Transmembrane</keyword>
<name>A0ABV2BP17_9GAMM</name>
<dbReference type="Pfam" id="PF06305">
    <property type="entry name" value="LapA_dom"/>
    <property type="match status" value="1"/>
</dbReference>
<evidence type="ECO:0000259" key="7">
    <source>
        <dbReference type="Pfam" id="PF06305"/>
    </source>
</evidence>
<gene>
    <name evidence="8" type="ORF">ABVT43_01000</name>
</gene>
<evidence type="ECO:0000313" key="8">
    <source>
        <dbReference type="EMBL" id="MET1253693.1"/>
    </source>
</evidence>
<keyword evidence="5" id="KW-0175">Coiled coil</keyword>
<accession>A0ABV2BP17</accession>
<dbReference type="EMBL" id="JBEVCJ010000001">
    <property type="protein sequence ID" value="MET1253693.1"/>
    <property type="molecule type" value="Genomic_DNA"/>
</dbReference>
<proteinExistence type="predicted"/>
<evidence type="ECO:0000313" key="9">
    <source>
        <dbReference type="Proteomes" id="UP001548189"/>
    </source>
</evidence>